<dbReference type="AlphaFoldDB" id="A0A918MUU1"/>
<sequence length="65" mass="7424">MLVFALVALLSSLFYYVEAFRWGMSAKRWAVAGLMLGPVLLPLFSIQRHVQWRRAVGFNNLVIQA</sequence>
<name>A0A918MUU1_9ALTE</name>
<keyword evidence="1" id="KW-0812">Transmembrane</keyword>
<dbReference type="EMBL" id="BMXP01000001">
    <property type="protein sequence ID" value="GGW74553.1"/>
    <property type="molecule type" value="Genomic_DNA"/>
</dbReference>
<evidence type="ECO:0000313" key="2">
    <source>
        <dbReference type="EMBL" id="GGW74553.1"/>
    </source>
</evidence>
<proteinExistence type="predicted"/>
<keyword evidence="1" id="KW-0472">Membrane</keyword>
<accession>A0A918MUU1</accession>
<keyword evidence="3" id="KW-1185">Reference proteome</keyword>
<protein>
    <submittedName>
        <fullName evidence="2">Uncharacterized protein</fullName>
    </submittedName>
</protein>
<organism evidence="2 3">
    <name type="scientific">Alteromonas halophila</name>
    <dbReference type="NCBI Taxonomy" id="516698"/>
    <lineage>
        <taxon>Bacteria</taxon>
        <taxon>Pseudomonadati</taxon>
        <taxon>Pseudomonadota</taxon>
        <taxon>Gammaproteobacteria</taxon>
        <taxon>Alteromonadales</taxon>
        <taxon>Alteromonadaceae</taxon>
        <taxon>Alteromonas/Salinimonas group</taxon>
        <taxon>Alteromonas</taxon>
    </lineage>
</organism>
<reference evidence="2" key="2">
    <citation type="submission" date="2020-09" db="EMBL/GenBank/DDBJ databases">
        <authorList>
            <person name="Sun Q."/>
            <person name="Kim S."/>
        </authorList>
    </citation>
    <scope>NUCLEOTIDE SEQUENCE</scope>
    <source>
        <strain evidence="2">KCTC 22164</strain>
    </source>
</reference>
<dbReference type="Proteomes" id="UP000631300">
    <property type="component" value="Unassembled WGS sequence"/>
</dbReference>
<comment type="caution">
    <text evidence="2">The sequence shown here is derived from an EMBL/GenBank/DDBJ whole genome shotgun (WGS) entry which is preliminary data.</text>
</comment>
<gene>
    <name evidence="2" type="ORF">GCM10007391_03170</name>
</gene>
<reference evidence="2" key="1">
    <citation type="journal article" date="2014" name="Int. J. Syst. Evol. Microbiol.">
        <title>Complete genome sequence of Corynebacterium casei LMG S-19264T (=DSM 44701T), isolated from a smear-ripened cheese.</title>
        <authorList>
            <consortium name="US DOE Joint Genome Institute (JGI-PGF)"/>
            <person name="Walter F."/>
            <person name="Albersmeier A."/>
            <person name="Kalinowski J."/>
            <person name="Ruckert C."/>
        </authorList>
    </citation>
    <scope>NUCLEOTIDE SEQUENCE</scope>
    <source>
        <strain evidence="2">KCTC 22164</strain>
    </source>
</reference>
<dbReference type="RefSeq" id="WP_189403335.1">
    <property type="nucleotide sequence ID" value="NZ_BMXP01000001.1"/>
</dbReference>
<feature type="transmembrane region" description="Helical" evidence="1">
    <location>
        <begin position="29"/>
        <end position="46"/>
    </location>
</feature>
<evidence type="ECO:0000256" key="1">
    <source>
        <dbReference type="SAM" id="Phobius"/>
    </source>
</evidence>
<evidence type="ECO:0000313" key="3">
    <source>
        <dbReference type="Proteomes" id="UP000631300"/>
    </source>
</evidence>
<keyword evidence="1" id="KW-1133">Transmembrane helix</keyword>